<keyword evidence="3" id="KW-1185">Reference proteome</keyword>
<feature type="chain" id="PRO_5035256771" description="Methyltransferase type 11 domain-containing protein" evidence="1">
    <location>
        <begin position="27"/>
        <end position="257"/>
    </location>
</feature>
<accession>A0A8J5MME8</accession>
<protein>
    <recommendedName>
        <fullName evidence="4">Methyltransferase type 11 domain-containing protein</fullName>
    </recommendedName>
</protein>
<comment type="caution">
    <text evidence="2">The sequence shown here is derived from an EMBL/GenBank/DDBJ whole genome shotgun (WGS) entry which is preliminary data.</text>
</comment>
<dbReference type="Proteomes" id="UP000747542">
    <property type="component" value="Unassembled WGS sequence"/>
</dbReference>
<evidence type="ECO:0000313" key="2">
    <source>
        <dbReference type="EMBL" id="KAG7156863.1"/>
    </source>
</evidence>
<dbReference type="AlphaFoldDB" id="A0A8J5MME8"/>
<organism evidence="2 3">
    <name type="scientific">Homarus americanus</name>
    <name type="common">American lobster</name>
    <dbReference type="NCBI Taxonomy" id="6706"/>
    <lineage>
        <taxon>Eukaryota</taxon>
        <taxon>Metazoa</taxon>
        <taxon>Ecdysozoa</taxon>
        <taxon>Arthropoda</taxon>
        <taxon>Crustacea</taxon>
        <taxon>Multicrustacea</taxon>
        <taxon>Malacostraca</taxon>
        <taxon>Eumalacostraca</taxon>
        <taxon>Eucarida</taxon>
        <taxon>Decapoda</taxon>
        <taxon>Pleocyemata</taxon>
        <taxon>Astacidea</taxon>
        <taxon>Nephropoidea</taxon>
        <taxon>Nephropidae</taxon>
        <taxon>Homarus</taxon>
    </lineage>
</organism>
<feature type="signal peptide" evidence="1">
    <location>
        <begin position="1"/>
        <end position="26"/>
    </location>
</feature>
<gene>
    <name evidence="2" type="ORF">Hamer_G024104</name>
</gene>
<keyword evidence="1" id="KW-0732">Signal</keyword>
<name>A0A8J5MME8_HOMAM</name>
<dbReference type="EMBL" id="JAHLQT010038351">
    <property type="protein sequence ID" value="KAG7156863.1"/>
    <property type="molecule type" value="Genomic_DNA"/>
</dbReference>
<evidence type="ECO:0000256" key="1">
    <source>
        <dbReference type="SAM" id="SignalP"/>
    </source>
</evidence>
<proteinExistence type="predicted"/>
<sequence length="257" mass="28934">MHLFLKVSCVVVPVLVLVIVHQNIRSSSTMFHVTENNDGFKEELKKVMEATQRNRIMINKMHCAAKQVLPSGGFCIDKNKLLVVGDLGAGLGHYGQCFLRLAKPLVISANMSEIKLMNQTFYKKMSESRLLGTPQVIKSWQAGNIGVVDLMIPVDLGRKFDWIMSLEVGEHIPKAGEKNFIDNLVKHACVGVVLSWAVPGQGGHSHVNCRTNDYVKDQMAKRGLESDQETEYKLRGPVELDYFKNTLMVFRFVKRKC</sequence>
<reference evidence="2" key="1">
    <citation type="journal article" date="2021" name="Sci. Adv.">
        <title>The American lobster genome reveals insights on longevity, neural, and immune adaptations.</title>
        <authorList>
            <person name="Polinski J.M."/>
            <person name="Zimin A.V."/>
            <person name="Clark K.F."/>
            <person name="Kohn A.B."/>
            <person name="Sadowski N."/>
            <person name="Timp W."/>
            <person name="Ptitsyn A."/>
            <person name="Khanna P."/>
            <person name="Romanova D.Y."/>
            <person name="Williams P."/>
            <person name="Greenwood S.J."/>
            <person name="Moroz L.L."/>
            <person name="Walt D.R."/>
            <person name="Bodnar A.G."/>
        </authorList>
    </citation>
    <scope>NUCLEOTIDE SEQUENCE</scope>
    <source>
        <strain evidence="2">GMGI-L3</strain>
    </source>
</reference>
<evidence type="ECO:0008006" key="4">
    <source>
        <dbReference type="Google" id="ProtNLM"/>
    </source>
</evidence>
<evidence type="ECO:0000313" key="3">
    <source>
        <dbReference type="Proteomes" id="UP000747542"/>
    </source>
</evidence>